<organism evidence="8 9">
    <name type="scientific">Aquisalimonas asiatica</name>
    <dbReference type="NCBI Taxonomy" id="406100"/>
    <lineage>
        <taxon>Bacteria</taxon>
        <taxon>Pseudomonadati</taxon>
        <taxon>Pseudomonadota</taxon>
        <taxon>Gammaproteobacteria</taxon>
        <taxon>Chromatiales</taxon>
        <taxon>Ectothiorhodospiraceae</taxon>
        <taxon>Aquisalimonas</taxon>
    </lineage>
</organism>
<keyword evidence="2 6" id="KW-0812">Transmembrane</keyword>
<dbReference type="Proteomes" id="UP000199657">
    <property type="component" value="Unassembled WGS sequence"/>
</dbReference>
<gene>
    <name evidence="8" type="ORF">SAMN04488052_10981</name>
</gene>
<feature type="coiled-coil region" evidence="5">
    <location>
        <begin position="234"/>
        <end position="272"/>
    </location>
</feature>
<keyword evidence="8" id="KW-0406">Ion transport</keyword>
<evidence type="ECO:0000256" key="5">
    <source>
        <dbReference type="SAM" id="Coils"/>
    </source>
</evidence>
<dbReference type="Gene3D" id="1.20.120.350">
    <property type="entry name" value="Voltage-gated potassium channels. Chain C"/>
    <property type="match status" value="1"/>
</dbReference>
<dbReference type="GO" id="GO:0001518">
    <property type="term" value="C:voltage-gated sodium channel complex"/>
    <property type="evidence" value="ECO:0007669"/>
    <property type="project" value="TreeGrafter"/>
</dbReference>
<feature type="domain" description="Ion transport" evidence="7">
    <location>
        <begin position="20"/>
        <end position="232"/>
    </location>
</feature>
<keyword evidence="3 6" id="KW-1133">Transmembrane helix</keyword>
<evidence type="ECO:0000256" key="4">
    <source>
        <dbReference type="ARBA" id="ARBA00023136"/>
    </source>
</evidence>
<dbReference type="GO" id="GO:0005248">
    <property type="term" value="F:voltage-gated sodium channel activity"/>
    <property type="evidence" value="ECO:0007669"/>
    <property type="project" value="TreeGrafter"/>
</dbReference>
<dbReference type="STRING" id="406100.SAMN04488052_10981"/>
<dbReference type="Pfam" id="PF00520">
    <property type="entry name" value="Ion_trans"/>
    <property type="match status" value="1"/>
</dbReference>
<proteinExistence type="predicted"/>
<feature type="transmembrane region" description="Helical" evidence="6">
    <location>
        <begin position="22"/>
        <end position="42"/>
    </location>
</feature>
<evidence type="ECO:0000256" key="6">
    <source>
        <dbReference type="SAM" id="Phobius"/>
    </source>
</evidence>
<keyword evidence="5" id="KW-0175">Coiled coil</keyword>
<feature type="transmembrane region" description="Helical" evidence="6">
    <location>
        <begin position="54"/>
        <end position="74"/>
    </location>
</feature>
<dbReference type="Gene3D" id="1.10.287.70">
    <property type="match status" value="1"/>
</dbReference>
<dbReference type="SUPFAM" id="SSF81324">
    <property type="entry name" value="Voltage-gated potassium channels"/>
    <property type="match status" value="1"/>
</dbReference>
<dbReference type="RefSeq" id="WP_091645554.1">
    <property type="nucleotide sequence ID" value="NZ_FOEG01000009.1"/>
</dbReference>
<name>A0A1H8V461_9GAMM</name>
<dbReference type="InterPro" id="IPR043203">
    <property type="entry name" value="VGCC_Ca_Na"/>
</dbReference>
<dbReference type="InterPro" id="IPR027359">
    <property type="entry name" value="Volt_channel_dom_sf"/>
</dbReference>
<dbReference type="EMBL" id="FOEG01000009">
    <property type="protein sequence ID" value="SEP09558.1"/>
    <property type="molecule type" value="Genomic_DNA"/>
</dbReference>
<dbReference type="AlphaFoldDB" id="A0A1H8V461"/>
<evidence type="ECO:0000313" key="9">
    <source>
        <dbReference type="Proteomes" id="UP000199657"/>
    </source>
</evidence>
<protein>
    <submittedName>
        <fullName evidence="8">Voltage-gated sodium channel</fullName>
    </submittedName>
</protein>
<keyword evidence="9" id="KW-1185">Reference proteome</keyword>
<reference evidence="8 9" key="1">
    <citation type="submission" date="2016-10" db="EMBL/GenBank/DDBJ databases">
        <authorList>
            <person name="de Groot N.N."/>
        </authorList>
    </citation>
    <scope>NUCLEOTIDE SEQUENCE [LARGE SCALE GENOMIC DNA]</scope>
    <source>
        <strain evidence="8 9">CGMCC 1.6291</strain>
    </source>
</reference>
<dbReference type="OrthoDB" id="5297065at2"/>
<sequence length="276" mass="31854">MEYTSSPGLRQRVGQWVESRPVQNFIIVLICFNAITLGLETFDIVQHYAGGPLLIIERAVLTVFVIEIALKLFAFDYRFFREGWNVFDFVIVAISLLPDSGPFSVLRALRILRVLRLVAKVGRLRMIVESLLKAIPSIGWIAFLLGLVFYIFGVMGTKLFGESFPEDFGHLGLTLFSLFQVMTLESWSEEIARPVMQVYPLAWLYFVVFILLSAFTVLNLFIGIIVNTMQERHMEEADAKHQQTEAKAHEERERMLRLIEELHEKVERLENRLGKR</sequence>
<keyword evidence="8" id="KW-0407">Ion channel</keyword>
<evidence type="ECO:0000256" key="1">
    <source>
        <dbReference type="ARBA" id="ARBA00004141"/>
    </source>
</evidence>
<evidence type="ECO:0000259" key="7">
    <source>
        <dbReference type="Pfam" id="PF00520"/>
    </source>
</evidence>
<comment type="subcellular location">
    <subcellularLocation>
        <location evidence="1">Membrane</location>
        <topology evidence="1">Multi-pass membrane protein</topology>
    </subcellularLocation>
</comment>
<keyword evidence="8" id="KW-0813">Transport</keyword>
<keyword evidence="4 6" id="KW-0472">Membrane</keyword>
<evidence type="ECO:0000256" key="2">
    <source>
        <dbReference type="ARBA" id="ARBA00022692"/>
    </source>
</evidence>
<feature type="transmembrane region" description="Helical" evidence="6">
    <location>
        <begin position="203"/>
        <end position="226"/>
    </location>
</feature>
<evidence type="ECO:0000256" key="3">
    <source>
        <dbReference type="ARBA" id="ARBA00022989"/>
    </source>
</evidence>
<accession>A0A1H8V461</accession>
<dbReference type="PANTHER" id="PTHR10037:SF62">
    <property type="entry name" value="SODIUM CHANNEL PROTEIN 60E"/>
    <property type="match status" value="1"/>
</dbReference>
<feature type="transmembrane region" description="Helical" evidence="6">
    <location>
        <begin position="130"/>
        <end position="152"/>
    </location>
</feature>
<dbReference type="InterPro" id="IPR005821">
    <property type="entry name" value="Ion_trans_dom"/>
</dbReference>
<dbReference type="PANTHER" id="PTHR10037">
    <property type="entry name" value="VOLTAGE-GATED CATION CHANNEL CALCIUM AND SODIUM"/>
    <property type="match status" value="1"/>
</dbReference>
<evidence type="ECO:0000313" key="8">
    <source>
        <dbReference type="EMBL" id="SEP09558.1"/>
    </source>
</evidence>